<accession>A0A9P0MLX9</accession>
<evidence type="ECO:0000313" key="3">
    <source>
        <dbReference type="Proteomes" id="UP001152888"/>
    </source>
</evidence>
<keyword evidence="3" id="KW-1185">Reference proteome</keyword>
<feature type="non-terminal residue" evidence="2">
    <location>
        <position position="325"/>
    </location>
</feature>
<comment type="caution">
    <text evidence="2">The sequence shown here is derived from an EMBL/GenBank/DDBJ whole genome shotgun (WGS) entry which is preliminary data.</text>
</comment>
<organism evidence="2 3">
    <name type="scientific">Acanthoscelides obtectus</name>
    <name type="common">Bean weevil</name>
    <name type="synonym">Bruchus obtectus</name>
    <dbReference type="NCBI Taxonomy" id="200917"/>
    <lineage>
        <taxon>Eukaryota</taxon>
        <taxon>Metazoa</taxon>
        <taxon>Ecdysozoa</taxon>
        <taxon>Arthropoda</taxon>
        <taxon>Hexapoda</taxon>
        <taxon>Insecta</taxon>
        <taxon>Pterygota</taxon>
        <taxon>Neoptera</taxon>
        <taxon>Endopterygota</taxon>
        <taxon>Coleoptera</taxon>
        <taxon>Polyphaga</taxon>
        <taxon>Cucujiformia</taxon>
        <taxon>Chrysomeloidea</taxon>
        <taxon>Chrysomelidae</taxon>
        <taxon>Bruchinae</taxon>
        <taxon>Bruchini</taxon>
        <taxon>Acanthoscelides</taxon>
    </lineage>
</organism>
<gene>
    <name evidence="2" type="ORF">ACAOBT_LOCUS34966</name>
</gene>
<name>A0A9P0MLX9_ACAOB</name>
<dbReference type="EMBL" id="CAKOFQ010008755">
    <property type="protein sequence ID" value="CAH2015815.1"/>
    <property type="molecule type" value="Genomic_DNA"/>
</dbReference>
<reference evidence="2" key="1">
    <citation type="submission" date="2022-03" db="EMBL/GenBank/DDBJ databases">
        <authorList>
            <person name="Sayadi A."/>
        </authorList>
    </citation>
    <scope>NUCLEOTIDE SEQUENCE</scope>
</reference>
<protein>
    <submittedName>
        <fullName evidence="2">Uncharacterized protein</fullName>
    </submittedName>
</protein>
<sequence length="325" mass="36173">DEQPESLSEPSTPVSSCYSEHAEKSRGSCRSTNRNSSLGHKKAKFLDAANVALTAPEKPISPFEPFGKSVAVDLEHMDARQRIIAQKIISDVLFYGQNPTTYYGNQFATQPATLVSHPQNNTLYQQSTIPVLQPPVTQLHDTLFQQPAALISHPSVTQLNDPPSQQPAIQNLIFELLRFNMSNPVHHQKIIQYIMIRIRGALGYDCSASDEDTEWLLADGGVVSVADQHHDERYLVPDSILAIHIWEIFVQNPMTQFSDRHVIPTATLLGYDGGPYFRTMLTVICGYLVAKCLGMEMEIKISVDDRSSTSPLRECQILQEPLAAS</sequence>
<evidence type="ECO:0000313" key="2">
    <source>
        <dbReference type="EMBL" id="CAH2015815.1"/>
    </source>
</evidence>
<dbReference type="OrthoDB" id="6152242at2759"/>
<evidence type="ECO:0000256" key="1">
    <source>
        <dbReference type="SAM" id="MobiDB-lite"/>
    </source>
</evidence>
<proteinExistence type="predicted"/>
<feature type="compositionally biased region" description="Polar residues" evidence="1">
    <location>
        <begin position="28"/>
        <end position="37"/>
    </location>
</feature>
<dbReference type="Proteomes" id="UP001152888">
    <property type="component" value="Unassembled WGS sequence"/>
</dbReference>
<dbReference type="AlphaFoldDB" id="A0A9P0MLX9"/>
<feature type="region of interest" description="Disordered" evidence="1">
    <location>
        <begin position="1"/>
        <end position="37"/>
    </location>
</feature>
<feature type="compositionally biased region" description="Polar residues" evidence="1">
    <location>
        <begin position="1"/>
        <end position="18"/>
    </location>
</feature>